<dbReference type="PROSITE" id="PS51898">
    <property type="entry name" value="TYR_RECOMBINASE"/>
    <property type="match status" value="1"/>
</dbReference>
<dbReference type="InterPro" id="IPR011010">
    <property type="entry name" value="DNA_brk_join_enz"/>
</dbReference>
<dbReference type="RefSeq" id="WP_189027652.1">
    <property type="nucleotide sequence ID" value="NZ_BMNE01000003.1"/>
</dbReference>
<dbReference type="Proteomes" id="UP000658127">
    <property type="component" value="Unassembled WGS sequence"/>
</dbReference>
<dbReference type="InterPro" id="IPR002104">
    <property type="entry name" value="Integrase_catalytic"/>
</dbReference>
<sequence>MAERIDVPGAAHLVLADGVAHLDPAAAVHEAMLEGWARQQRVRFLKADTIDKRLRLVRRVVEFSNLYPWQWNYAELEASIDSLRSRAKPIEMSTGRAYLVELRLFLEYASDTRYGWTGICLDRFGEAPRQLLGEWNMVAHVSDYEGRPGRRPLTYDEVQALFDAADSRVDTIRARGRKGSLAALRDATLLKTVYAYGLRRREAWGLDLPDLRHNPKAPQFGRVGALFVRWGKSSKGSPPKRRTVLTVPEMDWIVDALEYWIEEVRPLLAPGKHPALWVTERCGRLSKRGINEAFEQARVDAGLPKELDLHSLRHSYVTHLIEFDYPERFVSEQVGHAYAATTAIYTGVSDDYRNRLLTKAFRAQHPELWEE</sequence>
<evidence type="ECO:0000256" key="1">
    <source>
        <dbReference type="ARBA" id="ARBA00008857"/>
    </source>
</evidence>
<dbReference type="EMBL" id="BMNE01000003">
    <property type="protein sequence ID" value="GGN78458.1"/>
    <property type="molecule type" value="Genomic_DNA"/>
</dbReference>
<protein>
    <recommendedName>
        <fullName evidence="4">Tyr recombinase domain-containing protein</fullName>
    </recommendedName>
</protein>
<evidence type="ECO:0000313" key="5">
    <source>
        <dbReference type="EMBL" id="GGN78458.1"/>
    </source>
</evidence>
<dbReference type="SUPFAM" id="SSF56349">
    <property type="entry name" value="DNA breaking-rejoining enzymes"/>
    <property type="match status" value="1"/>
</dbReference>
<dbReference type="PANTHER" id="PTHR30349">
    <property type="entry name" value="PHAGE INTEGRASE-RELATED"/>
    <property type="match status" value="1"/>
</dbReference>
<comment type="similarity">
    <text evidence="1">Belongs to the 'phage' integrase family.</text>
</comment>
<dbReference type="InterPro" id="IPR050090">
    <property type="entry name" value="Tyrosine_recombinase_XerCD"/>
</dbReference>
<evidence type="ECO:0000256" key="2">
    <source>
        <dbReference type="ARBA" id="ARBA00023125"/>
    </source>
</evidence>
<dbReference type="Pfam" id="PF00589">
    <property type="entry name" value="Phage_integrase"/>
    <property type="match status" value="1"/>
</dbReference>
<keyword evidence="3" id="KW-0233">DNA recombination</keyword>
<organism evidence="5 6">
    <name type="scientific">Nocardia rhizosphaerihabitans</name>
    <dbReference type="NCBI Taxonomy" id="1691570"/>
    <lineage>
        <taxon>Bacteria</taxon>
        <taxon>Bacillati</taxon>
        <taxon>Actinomycetota</taxon>
        <taxon>Actinomycetes</taxon>
        <taxon>Mycobacteriales</taxon>
        <taxon>Nocardiaceae</taxon>
        <taxon>Nocardia</taxon>
    </lineage>
</organism>
<dbReference type="InterPro" id="IPR013762">
    <property type="entry name" value="Integrase-like_cat_sf"/>
</dbReference>
<comment type="caution">
    <text evidence="5">The sequence shown here is derived from an EMBL/GenBank/DDBJ whole genome shotgun (WGS) entry which is preliminary data.</text>
</comment>
<evidence type="ECO:0000256" key="3">
    <source>
        <dbReference type="ARBA" id="ARBA00023172"/>
    </source>
</evidence>
<keyword evidence="6" id="KW-1185">Reference proteome</keyword>
<reference evidence="6" key="1">
    <citation type="journal article" date="2019" name="Int. J. Syst. Evol. Microbiol.">
        <title>The Global Catalogue of Microorganisms (GCM) 10K type strain sequencing project: providing services to taxonomists for standard genome sequencing and annotation.</title>
        <authorList>
            <consortium name="The Broad Institute Genomics Platform"/>
            <consortium name="The Broad Institute Genome Sequencing Center for Infectious Disease"/>
            <person name="Wu L."/>
            <person name="Ma J."/>
        </authorList>
    </citation>
    <scope>NUCLEOTIDE SEQUENCE [LARGE SCALE GENOMIC DNA]</scope>
    <source>
        <strain evidence="6">CGMCC 4.7329</strain>
    </source>
</reference>
<evidence type="ECO:0000259" key="4">
    <source>
        <dbReference type="PROSITE" id="PS51898"/>
    </source>
</evidence>
<feature type="domain" description="Tyr recombinase" evidence="4">
    <location>
        <begin position="148"/>
        <end position="359"/>
    </location>
</feature>
<dbReference type="Gene3D" id="1.10.443.10">
    <property type="entry name" value="Intergrase catalytic core"/>
    <property type="match status" value="1"/>
</dbReference>
<accession>A0ABQ2KDG6</accession>
<keyword evidence="2" id="KW-0238">DNA-binding</keyword>
<evidence type="ECO:0000313" key="6">
    <source>
        <dbReference type="Proteomes" id="UP000658127"/>
    </source>
</evidence>
<proteinExistence type="inferred from homology"/>
<gene>
    <name evidence="5" type="ORF">GCM10011610_25980</name>
</gene>
<dbReference type="PANTHER" id="PTHR30349:SF41">
    <property type="entry name" value="INTEGRASE_RECOMBINASE PROTEIN MJ0367-RELATED"/>
    <property type="match status" value="1"/>
</dbReference>
<name>A0ABQ2KDG6_9NOCA</name>